<evidence type="ECO:0000259" key="9">
    <source>
        <dbReference type="Pfam" id="PF12704"/>
    </source>
</evidence>
<evidence type="ECO:0000256" key="5">
    <source>
        <dbReference type="ARBA" id="ARBA00023136"/>
    </source>
</evidence>
<feature type="domain" description="ABC3 transporter permease C-terminal" evidence="8">
    <location>
        <begin position="680"/>
        <end position="790"/>
    </location>
</feature>
<keyword evidence="5 7" id="KW-0472">Membrane</keyword>
<feature type="transmembrane region" description="Helical" evidence="7">
    <location>
        <begin position="422"/>
        <end position="446"/>
    </location>
</feature>
<accession>A0ABP9FBZ8</accession>
<dbReference type="Pfam" id="PF02687">
    <property type="entry name" value="FtsX"/>
    <property type="match status" value="1"/>
</dbReference>
<comment type="caution">
    <text evidence="10">The sequence shown here is derived from an EMBL/GenBank/DDBJ whole genome shotgun (WGS) entry which is preliminary data.</text>
</comment>
<dbReference type="Pfam" id="PF12704">
    <property type="entry name" value="MacB_PCD"/>
    <property type="match status" value="2"/>
</dbReference>
<dbReference type="InterPro" id="IPR003838">
    <property type="entry name" value="ABC3_permease_C"/>
</dbReference>
<comment type="subcellular location">
    <subcellularLocation>
        <location evidence="1">Cell membrane</location>
        <topology evidence="1">Multi-pass membrane protein</topology>
    </subcellularLocation>
</comment>
<evidence type="ECO:0000256" key="2">
    <source>
        <dbReference type="ARBA" id="ARBA00022475"/>
    </source>
</evidence>
<evidence type="ECO:0000313" key="11">
    <source>
        <dbReference type="Proteomes" id="UP001499988"/>
    </source>
</evidence>
<comment type="similarity">
    <text evidence="6">Belongs to the ABC-4 integral membrane protein family.</text>
</comment>
<feature type="transmembrane region" description="Helical" evidence="7">
    <location>
        <begin position="763"/>
        <end position="785"/>
    </location>
</feature>
<protein>
    <submittedName>
        <fullName evidence="10">ABC transporter permease</fullName>
    </submittedName>
</protein>
<feature type="transmembrane region" description="Helical" evidence="7">
    <location>
        <begin position="15"/>
        <end position="42"/>
    </location>
</feature>
<keyword evidence="11" id="KW-1185">Reference proteome</keyword>
<sequence>MLNPFLHGFVRAKQYYLTVTFTLALTLSMMISVFALVDLVFFQPLPYPAPQQLHQLRTQVVVPNGGFDGGNPQFIDYFQSTFDPSMQLAAYHSWSEYKLTDRLQRPSVPVRLATGNLFSVLAVQPHLGRLFDEREQTGNQQPSVLLGYRAWQTHFDGAADVVGQKVQLNKRRFNVVGVLPDNLVLPDLDNINDVLWLPMDMDESLQIKGSQALMGGYKLIMRASNGALPAEFEQEFERLTQEAGQLYMPGTLKSFDIASKLTSVEQALRGDSGALVLMLLAGVSALLVIALINLSGMQMARAIGRSKAVAVSFAFGASSRQIMLDAFKHNLLVVGLAVLLGLGLAMLSVGQIRILAADSIARLDTLSLSLSTVLFCVLLAGLIAWLFSYIELKAVKEDQLMASLQASGKGVGKQISAGVSHLLMALQIGLSFVVLAVTCHVVLLTLGEALKETGVTTENRWSLTLDYRNIERGEARLNLHRSVVRTLEQLPAVSTVSHANVTRPAETVNINMVEDEQGRTLANAQGITLAPGYFELMGMPVNGAGFQNGDELLEAYPVMVNQRLAQSMNADPSQVIGSKIKLGDELLHPVIGIVNNVSVPGSPGKEVPEHYRATGYGGDYRHTYVFVGSESLDAAQLAVRLASRLQALDPRLDIADFRSAQALFDQYRQRHLSAAGVAIALALVALLMVVAGVSGIVSYMLRSRRYSLGVKLAMGAGTSVLFKESFKELLAPVLMALWMAFCLLFMLSGYALSQPAIELVANWSLIGTLLLAFLALVLLVAYFPIRQVLAGDPLQALRND</sequence>
<feature type="transmembrane region" description="Helical" evidence="7">
    <location>
        <begin position="368"/>
        <end position="390"/>
    </location>
</feature>
<feature type="transmembrane region" description="Helical" evidence="7">
    <location>
        <begin position="333"/>
        <end position="356"/>
    </location>
</feature>
<dbReference type="InterPro" id="IPR025857">
    <property type="entry name" value="MacB_PCD"/>
</dbReference>
<dbReference type="PANTHER" id="PTHR30572:SF4">
    <property type="entry name" value="ABC TRANSPORTER PERMEASE YTRF"/>
    <property type="match status" value="1"/>
</dbReference>
<dbReference type="PANTHER" id="PTHR30572">
    <property type="entry name" value="MEMBRANE COMPONENT OF TRANSPORTER-RELATED"/>
    <property type="match status" value="1"/>
</dbReference>
<keyword evidence="2" id="KW-1003">Cell membrane</keyword>
<proteinExistence type="inferred from homology"/>
<evidence type="ECO:0000256" key="6">
    <source>
        <dbReference type="ARBA" id="ARBA00038076"/>
    </source>
</evidence>
<feature type="domain" description="MacB-like periplasmic core" evidence="9">
    <location>
        <begin position="433"/>
        <end position="601"/>
    </location>
</feature>
<dbReference type="RefSeq" id="WP_345336704.1">
    <property type="nucleotide sequence ID" value="NZ_BAABJZ010000099.1"/>
</dbReference>
<feature type="transmembrane region" description="Helical" evidence="7">
    <location>
        <begin position="274"/>
        <end position="296"/>
    </location>
</feature>
<name>A0ABP9FBZ8_9GAMM</name>
<organism evidence="10 11">
    <name type="scientific">Ferrimonas pelagia</name>
    <dbReference type="NCBI Taxonomy" id="1177826"/>
    <lineage>
        <taxon>Bacteria</taxon>
        <taxon>Pseudomonadati</taxon>
        <taxon>Pseudomonadota</taxon>
        <taxon>Gammaproteobacteria</taxon>
        <taxon>Alteromonadales</taxon>
        <taxon>Ferrimonadaceae</taxon>
        <taxon>Ferrimonas</taxon>
    </lineage>
</organism>
<reference evidence="11" key="1">
    <citation type="journal article" date="2019" name="Int. J. Syst. Evol. Microbiol.">
        <title>The Global Catalogue of Microorganisms (GCM) 10K type strain sequencing project: providing services to taxonomists for standard genome sequencing and annotation.</title>
        <authorList>
            <consortium name="The Broad Institute Genomics Platform"/>
            <consortium name="The Broad Institute Genome Sequencing Center for Infectious Disease"/>
            <person name="Wu L."/>
            <person name="Ma J."/>
        </authorList>
    </citation>
    <scope>NUCLEOTIDE SEQUENCE [LARGE SCALE GENOMIC DNA]</scope>
    <source>
        <strain evidence="11">JCM 18401</strain>
    </source>
</reference>
<evidence type="ECO:0000256" key="1">
    <source>
        <dbReference type="ARBA" id="ARBA00004651"/>
    </source>
</evidence>
<dbReference type="Proteomes" id="UP001499988">
    <property type="component" value="Unassembled WGS sequence"/>
</dbReference>
<dbReference type="EMBL" id="BAABJZ010000099">
    <property type="protein sequence ID" value="GAA4898178.1"/>
    <property type="molecule type" value="Genomic_DNA"/>
</dbReference>
<keyword evidence="3 7" id="KW-0812">Transmembrane</keyword>
<evidence type="ECO:0000256" key="4">
    <source>
        <dbReference type="ARBA" id="ARBA00022989"/>
    </source>
</evidence>
<evidence type="ECO:0000256" key="3">
    <source>
        <dbReference type="ARBA" id="ARBA00022692"/>
    </source>
</evidence>
<feature type="domain" description="MacB-like periplasmic core" evidence="9">
    <location>
        <begin position="81"/>
        <end position="238"/>
    </location>
</feature>
<gene>
    <name evidence="10" type="ORF">GCM10023333_34470</name>
</gene>
<evidence type="ECO:0000259" key="8">
    <source>
        <dbReference type="Pfam" id="PF02687"/>
    </source>
</evidence>
<keyword evidence="4 7" id="KW-1133">Transmembrane helix</keyword>
<evidence type="ECO:0000256" key="7">
    <source>
        <dbReference type="SAM" id="Phobius"/>
    </source>
</evidence>
<feature type="transmembrane region" description="Helical" evidence="7">
    <location>
        <begin position="729"/>
        <end position="751"/>
    </location>
</feature>
<feature type="transmembrane region" description="Helical" evidence="7">
    <location>
        <begin position="674"/>
        <end position="700"/>
    </location>
</feature>
<evidence type="ECO:0000313" key="10">
    <source>
        <dbReference type="EMBL" id="GAA4898178.1"/>
    </source>
</evidence>
<dbReference type="InterPro" id="IPR050250">
    <property type="entry name" value="Macrolide_Exporter_MacB"/>
</dbReference>